<proteinExistence type="predicted"/>
<feature type="compositionally biased region" description="Polar residues" evidence="1">
    <location>
        <begin position="56"/>
        <end position="69"/>
    </location>
</feature>
<evidence type="ECO:0000313" key="2">
    <source>
        <dbReference type="EMBL" id="MCE5166248.1"/>
    </source>
</evidence>
<sequence>ICKCHVESRWWGHRPLDFINFHVSADDGVGEYESIASVISGPNFLLLGDESQSICAGSPNSSQGQSNLGHANVAPDVGVLSDKGVDENTKMKGKEQMTKHCSASEIVRQTLMSLLAMKVIRR</sequence>
<evidence type="ECO:0000256" key="1">
    <source>
        <dbReference type="SAM" id="MobiDB-lite"/>
    </source>
</evidence>
<name>A0ABS8Y2W7_DATST</name>
<feature type="non-terminal residue" evidence="2">
    <location>
        <position position="1"/>
    </location>
</feature>
<protein>
    <submittedName>
        <fullName evidence="2">Uncharacterized protein</fullName>
    </submittedName>
</protein>
<accession>A0ABS8Y2W7</accession>
<feature type="region of interest" description="Disordered" evidence="1">
    <location>
        <begin position="56"/>
        <end position="75"/>
    </location>
</feature>
<reference evidence="2 3" key="1">
    <citation type="journal article" date="2021" name="BMC Genomics">
        <title>Datura genome reveals duplications of psychoactive alkaloid biosynthetic genes and high mutation rate following tissue culture.</title>
        <authorList>
            <person name="Rajewski A."/>
            <person name="Carter-House D."/>
            <person name="Stajich J."/>
            <person name="Litt A."/>
        </authorList>
    </citation>
    <scope>NUCLEOTIDE SEQUENCE [LARGE SCALE GENOMIC DNA]</scope>
    <source>
        <strain evidence="2">AR-01</strain>
    </source>
</reference>
<comment type="caution">
    <text evidence="2">The sequence shown here is derived from an EMBL/GenBank/DDBJ whole genome shotgun (WGS) entry which is preliminary data.</text>
</comment>
<keyword evidence="3" id="KW-1185">Reference proteome</keyword>
<gene>
    <name evidence="2" type="ORF">HAX54_016416</name>
</gene>
<evidence type="ECO:0000313" key="3">
    <source>
        <dbReference type="Proteomes" id="UP000823775"/>
    </source>
</evidence>
<dbReference type="EMBL" id="JACEIK010020607">
    <property type="protein sequence ID" value="MCE5166248.1"/>
    <property type="molecule type" value="Genomic_DNA"/>
</dbReference>
<organism evidence="2 3">
    <name type="scientific">Datura stramonium</name>
    <name type="common">Jimsonweed</name>
    <name type="synonym">Common thornapple</name>
    <dbReference type="NCBI Taxonomy" id="4076"/>
    <lineage>
        <taxon>Eukaryota</taxon>
        <taxon>Viridiplantae</taxon>
        <taxon>Streptophyta</taxon>
        <taxon>Embryophyta</taxon>
        <taxon>Tracheophyta</taxon>
        <taxon>Spermatophyta</taxon>
        <taxon>Magnoliopsida</taxon>
        <taxon>eudicotyledons</taxon>
        <taxon>Gunneridae</taxon>
        <taxon>Pentapetalae</taxon>
        <taxon>asterids</taxon>
        <taxon>lamiids</taxon>
        <taxon>Solanales</taxon>
        <taxon>Solanaceae</taxon>
        <taxon>Solanoideae</taxon>
        <taxon>Datureae</taxon>
        <taxon>Datura</taxon>
    </lineage>
</organism>
<dbReference type="Proteomes" id="UP000823775">
    <property type="component" value="Unassembled WGS sequence"/>
</dbReference>